<organism evidence="1 2">
    <name type="scientific">Syntrophomonas wolfei</name>
    <dbReference type="NCBI Taxonomy" id="863"/>
    <lineage>
        <taxon>Bacteria</taxon>
        <taxon>Bacillati</taxon>
        <taxon>Bacillota</taxon>
        <taxon>Clostridia</taxon>
        <taxon>Eubacteriales</taxon>
        <taxon>Syntrophomonadaceae</taxon>
        <taxon>Syntrophomonas</taxon>
    </lineage>
</organism>
<comment type="caution">
    <text evidence="1">The sequence shown here is derived from an EMBL/GenBank/DDBJ whole genome shotgun (WGS) entry which is preliminary data.</text>
</comment>
<evidence type="ECO:0000313" key="2">
    <source>
        <dbReference type="Proteomes" id="UP000263273"/>
    </source>
</evidence>
<evidence type="ECO:0000313" key="1">
    <source>
        <dbReference type="EMBL" id="HBK53667.1"/>
    </source>
</evidence>
<dbReference type="STRING" id="378794.GCA_001570625_01989"/>
<dbReference type="EMBL" id="DNZF01000154">
    <property type="protein sequence ID" value="HBK53667.1"/>
    <property type="molecule type" value="Genomic_DNA"/>
</dbReference>
<dbReference type="Proteomes" id="UP000263273">
    <property type="component" value="Unassembled WGS sequence"/>
</dbReference>
<dbReference type="Gene3D" id="3.40.50.300">
    <property type="entry name" value="P-loop containing nucleotide triphosphate hydrolases"/>
    <property type="match status" value="1"/>
</dbReference>
<dbReference type="SUPFAM" id="SSF52540">
    <property type="entry name" value="P-loop containing nucleoside triphosphate hydrolases"/>
    <property type="match status" value="1"/>
</dbReference>
<dbReference type="InterPro" id="IPR027417">
    <property type="entry name" value="P-loop_NTPase"/>
</dbReference>
<proteinExistence type="predicted"/>
<dbReference type="AlphaFoldDB" id="A0A354YZL1"/>
<accession>A0A354YZL1</accession>
<gene>
    <name evidence="1" type="ORF">DDZ44_07015</name>
</gene>
<evidence type="ECO:0008006" key="3">
    <source>
        <dbReference type="Google" id="ProtNLM"/>
    </source>
</evidence>
<sequence>MIKVIMIISNRPACGQTTVAVNLASGLSRKGYRVLIGDTGNNKKLRYWLGIDRQETGTNAAKPLEDKAQAKIFSSRLGIDLLQLLLKPEDSATADYSPHLEKLAYDYLLLTPASSEDCQWLSAMADALIVCSDLTAANELEELKNLEELWRASRINAGGIDLILPNKINTKEWEHNIEQLSILADYFGYEHIADPIPT</sequence>
<name>A0A354YZL1_9FIRM</name>
<reference evidence="1 2" key="1">
    <citation type="journal article" date="2018" name="Nat. Biotechnol.">
        <title>A standardized bacterial taxonomy based on genome phylogeny substantially revises the tree of life.</title>
        <authorList>
            <person name="Parks D.H."/>
            <person name="Chuvochina M."/>
            <person name="Waite D.W."/>
            <person name="Rinke C."/>
            <person name="Skarshewski A."/>
            <person name="Chaumeil P.A."/>
            <person name="Hugenholtz P."/>
        </authorList>
    </citation>
    <scope>NUCLEOTIDE SEQUENCE [LARGE SCALE GENOMIC DNA]</scope>
    <source>
        <strain evidence="1">UBA10948</strain>
    </source>
</reference>
<protein>
    <recommendedName>
        <fullName evidence="3">CobQ/CobB/MinD/ParA nucleotide binding domain-containing protein</fullName>
    </recommendedName>
</protein>